<protein>
    <submittedName>
        <fullName evidence="1">Uncharacterized protein</fullName>
    </submittedName>
</protein>
<evidence type="ECO:0000313" key="1">
    <source>
        <dbReference type="EMBL" id="KAL1504381.1"/>
    </source>
</evidence>
<organism evidence="1 2">
    <name type="scientific">Prymnesium parvum</name>
    <name type="common">Toxic golden alga</name>
    <dbReference type="NCBI Taxonomy" id="97485"/>
    <lineage>
        <taxon>Eukaryota</taxon>
        <taxon>Haptista</taxon>
        <taxon>Haptophyta</taxon>
        <taxon>Prymnesiophyceae</taxon>
        <taxon>Prymnesiales</taxon>
        <taxon>Prymnesiaceae</taxon>
        <taxon>Prymnesium</taxon>
    </lineage>
</organism>
<dbReference type="AlphaFoldDB" id="A0AB34IPQ8"/>
<gene>
    <name evidence="1" type="ORF">AB1Y20_010787</name>
</gene>
<dbReference type="Proteomes" id="UP001515480">
    <property type="component" value="Unassembled WGS sequence"/>
</dbReference>
<sequence length="69" mass="7941">MVAMQGGRLCQLFVLELHKQDPQTRPHSTPKKMSDQTYDEVCDILRSLHSVKDVIIQIDAAYWGVEWAI</sequence>
<reference evidence="1 2" key="1">
    <citation type="journal article" date="2024" name="Science">
        <title>Giant polyketide synthase enzymes in the biosynthesis of giant marine polyether toxins.</title>
        <authorList>
            <person name="Fallon T.R."/>
            <person name="Shende V.V."/>
            <person name="Wierzbicki I.H."/>
            <person name="Pendleton A.L."/>
            <person name="Watervoot N.F."/>
            <person name="Auber R.P."/>
            <person name="Gonzalez D.J."/>
            <person name="Wisecaver J.H."/>
            <person name="Moore B.S."/>
        </authorList>
    </citation>
    <scope>NUCLEOTIDE SEQUENCE [LARGE SCALE GENOMIC DNA]</scope>
    <source>
        <strain evidence="1 2">12B1</strain>
    </source>
</reference>
<accession>A0AB34IPQ8</accession>
<evidence type="ECO:0000313" key="2">
    <source>
        <dbReference type="Proteomes" id="UP001515480"/>
    </source>
</evidence>
<comment type="caution">
    <text evidence="1">The sequence shown here is derived from an EMBL/GenBank/DDBJ whole genome shotgun (WGS) entry which is preliminary data.</text>
</comment>
<keyword evidence="2" id="KW-1185">Reference proteome</keyword>
<dbReference type="EMBL" id="JBGBPQ010000020">
    <property type="protein sequence ID" value="KAL1504381.1"/>
    <property type="molecule type" value="Genomic_DNA"/>
</dbReference>
<proteinExistence type="predicted"/>
<name>A0AB34IPQ8_PRYPA</name>